<feature type="transmembrane region" description="Helical" evidence="1">
    <location>
        <begin position="326"/>
        <end position="345"/>
    </location>
</feature>
<comment type="caution">
    <text evidence="2">The sequence shown here is derived from an EMBL/GenBank/DDBJ whole genome shotgun (WGS) entry which is preliminary data.</text>
</comment>
<feature type="transmembrane region" description="Helical" evidence="1">
    <location>
        <begin position="96"/>
        <end position="114"/>
    </location>
</feature>
<dbReference type="OrthoDB" id="1445611at2"/>
<dbReference type="Proteomes" id="UP000321578">
    <property type="component" value="Unassembled WGS sequence"/>
</dbReference>
<organism evidence="2 3">
    <name type="scientific">Subsaximicrobium wynnwilliamsii</name>
    <dbReference type="NCBI Taxonomy" id="291179"/>
    <lineage>
        <taxon>Bacteria</taxon>
        <taxon>Pseudomonadati</taxon>
        <taxon>Bacteroidota</taxon>
        <taxon>Flavobacteriia</taxon>
        <taxon>Flavobacteriales</taxon>
        <taxon>Flavobacteriaceae</taxon>
        <taxon>Subsaximicrobium</taxon>
    </lineage>
</organism>
<keyword evidence="1" id="KW-1133">Transmembrane helix</keyword>
<evidence type="ECO:0000256" key="1">
    <source>
        <dbReference type="SAM" id="Phobius"/>
    </source>
</evidence>
<evidence type="ECO:0000313" key="3">
    <source>
        <dbReference type="Proteomes" id="UP000321578"/>
    </source>
</evidence>
<proteinExistence type="predicted"/>
<protein>
    <recommendedName>
        <fullName evidence="4">O-antigen ligase family protein</fullName>
    </recommendedName>
</protein>
<sequence>MIKKRISVEAFSDGFGKIAILLILLGFYLSFLVEGYTGNTSFRNIMMLCSFVFFFIKIALYPRLKIRSDFFAYILCGLIVAGISCWFWYSLAEINVYFTLVTLSLVIISGFEFFKKGLKWLILIILIIALYEYITKTYLFIVYRNTEWGLLPMDPKFFGGYAKIIRAKGLFEGPLALAQFAIGCALIFRKDLKILILTFLLAILANGRLGIIICASVLIFHFIEKYSLLKFLFSAKGLKFLLLGFVSLILAFNYFVTEKSIKRFKDIFDTTGDSGNSARLDYWAQAVDVYWNYDIIHKIFGDSGLYRHITGNSAENGWLMLLLNNGLLGFLYYFIPIVLIFVMSITKKTGHYLFVLLIIFAMFIQTFHLGASANLLYWVIIYTFYLELNQTNNA</sequence>
<feature type="transmembrane region" description="Helical" evidence="1">
    <location>
        <begin position="194"/>
        <end position="220"/>
    </location>
</feature>
<feature type="transmembrane region" description="Helical" evidence="1">
    <location>
        <begin position="170"/>
        <end position="188"/>
    </location>
</feature>
<keyword evidence="1" id="KW-0812">Transmembrane</keyword>
<dbReference type="RefSeq" id="WP_147086051.1">
    <property type="nucleotide sequence ID" value="NZ_VORM01000019.1"/>
</dbReference>
<feature type="transmembrane region" description="Helical" evidence="1">
    <location>
        <begin position="70"/>
        <end position="89"/>
    </location>
</feature>
<name>A0A5C6ZIR7_9FLAO</name>
<dbReference type="AlphaFoldDB" id="A0A5C6ZIR7"/>
<keyword evidence="3" id="KW-1185">Reference proteome</keyword>
<evidence type="ECO:0000313" key="2">
    <source>
        <dbReference type="EMBL" id="TXD89693.1"/>
    </source>
</evidence>
<feature type="transmembrane region" description="Helical" evidence="1">
    <location>
        <begin position="14"/>
        <end position="33"/>
    </location>
</feature>
<feature type="transmembrane region" description="Helical" evidence="1">
    <location>
        <begin position="45"/>
        <end position="64"/>
    </location>
</feature>
<gene>
    <name evidence="2" type="ORF">ESY86_07895</name>
</gene>
<feature type="transmembrane region" description="Helical" evidence="1">
    <location>
        <begin position="352"/>
        <end position="385"/>
    </location>
</feature>
<feature type="transmembrane region" description="Helical" evidence="1">
    <location>
        <begin position="120"/>
        <end position="143"/>
    </location>
</feature>
<feature type="transmembrane region" description="Helical" evidence="1">
    <location>
        <begin position="240"/>
        <end position="256"/>
    </location>
</feature>
<dbReference type="EMBL" id="VORO01000006">
    <property type="protein sequence ID" value="TXD89693.1"/>
    <property type="molecule type" value="Genomic_DNA"/>
</dbReference>
<reference evidence="2 3" key="1">
    <citation type="submission" date="2019-08" db="EMBL/GenBank/DDBJ databases">
        <title>Genomes of Subsaximicrobium wynnwilliamsii strains.</title>
        <authorList>
            <person name="Bowman J.P."/>
        </authorList>
    </citation>
    <scope>NUCLEOTIDE SEQUENCE [LARGE SCALE GENOMIC DNA]</scope>
    <source>
        <strain evidence="2 3">2-80-2</strain>
    </source>
</reference>
<keyword evidence="1" id="KW-0472">Membrane</keyword>
<evidence type="ECO:0008006" key="4">
    <source>
        <dbReference type="Google" id="ProtNLM"/>
    </source>
</evidence>
<accession>A0A5C6ZIR7</accession>